<dbReference type="SMART" id="SM00358">
    <property type="entry name" value="DSRM"/>
    <property type="match status" value="1"/>
</dbReference>
<reference evidence="4" key="1">
    <citation type="submission" date="2018-03" db="EMBL/GenBank/DDBJ databases">
        <title>Draft genome sequences of Megaviruse, new member of the family Mimiviridae isolated from water in Shanghai, China.</title>
        <authorList>
            <person name="Xia Y."/>
        </authorList>
    </citation>
    <scope>NUCLEOTIDE SEQUENCE</scope>
    <source>
        <strain evidence="4">SH</strain>
    </source>
</reference>
<feature type="compositionally biased region" description="Acidic residues" evidence="2">
    <location>
        <begin position="82"/>
        <end position="120"/>
    </location>
</feature>
<keyword evidence="1" id="KW-0694">RNA-binding</keyword>
<proteinExistence type="predicted"/>
<sequence>MNSPKNKLQEYFQKNKLPMPIYNSISSGPDHNKIWTSSIVATINGQEFTLVGSKNSNSKTVSQQMVATEMIEYLSKINNDSDNNDSDNNDSDNNDSDNNDSDNNDSDNNDSDNNDSDNNDSDNNNIILSEQNNNLKNIAQTIYLLDLENKPVFDLKPDNNSIYLGFINSLHHSIPKYNKWHICKSDDIYHELSISNNNCLIYIIEGGITDLADHLMTLMLYPLMIFVSKLKCRPNIVIVSGDHAAWCTRICLEKILKWHNIDGITISNTIQI</sequence>
<evidence type="ECO:0000313" key="4">
    <source>
        <dbReference type="EMBL" id="UFX99852.1"/>
    </source>
</evidence>
<dbReference type="EMBL" id="MH046811">
    <property type="protein sequence ID" value="UFX99852.1"/>
    <property type="molecule type" value="Genomic_DNA"/>
</dbReference>
<feature type="domain" description="DRBM" evidence="3">
    <location>
        <begin position="3"/>
        <end position="76"/>
    </location>
</feature>
<name>A0A8K1W8A1_9VIRU</name>
<dbReference type="PROSITE" id="PS50137">
    <property type="entry name" value="DS_RBD"/>
    <property type="match status" value="1"/>
</dbReference>
<dbReference type="SUPFAM" id="SSF54768">
    <property type="entry name" value="dsRNA-binding domain-like"/>
    <property type="match status" value="1"/>
</dbReference>
<dbReference type="Gene3D" id="3.30.160.20">
    <property type="match status" value="1"/>
</dbReference>
<evidence type="ECO:0000259" key="3">
    <source>
        <dbReference type="PROSITE" id="PS50137"/>
    </source>
</evidence>
<gene>
    <name evidence="4" type="ORF">Mb0781</name>
</gene>
<organism evidence="4">
    <name type="scientific">Megavirus baoshan</name>
    <dbReference type="NCBI Taxonomy" id="2496520"/>
    <lineage>
        <taxon>Viruses</taxon>
        <taxon>Varidnaviria</taxon>
        <taxon>Bamfordvirae</taxon>
        <taxon>Nucleocytoviricota</taxon>
        <taxon>Megaviricetes</taxon>
        <taxon>Imitervirales</taxon>
        <taxon>Mimiviridae</taxon>
        <taxon>Megamimivirinae</taxon>
        <taxon>Megavirus</taxon>
        <taxon>Megavirus baoshanense</taxon>
    </lineage>
</organism>
<dbReference type="CDD" id="cd00048">
    <property type="entry name" value="DSRM_SF"/>
    <property type="match status" value="1"/>
</dbReference>
<accession>A0A8K1W8A1</accession>
<dbReference type="Pfam" id="PF00035">
    <property type="entry name" value="dsrm"/>
    <property type="match status" value="1"/>
</dbReference>
<dbReference type="GO" id="GO:0003723">
    <property type="term" value="F:RNA binding"/>
    <property type="evidence" value="ECO:0007669"/>
    <property type="project" value="UniProtKB-UniRule"/>
</dbReference>
<protein>
    <recommendedName>
        <fullName evidence="3">DRBM domain-containing protein</fullName>
    </recommendedName>
</protein>
<dbReference type="InterPro" id="IPR014720">
    <property type="entry name" value="dsRBD_dom"/>
</dbReference>
<feature type="region of interest" description="Disordered" evidence="2">
    <location>
        <begin position="77"/>
        <end position="127"/>
    </location>
</feature>
<evidence type="ECO:0000256" key="2">
    <source>
        <dbReference type="SAM" id="MobiDB-lite"/>
    </source>
</evidence>
<evidence type="ECO:0000256" key="1">
    <source>
        <dbReference type="PROSITE-ProRule" id="PRU00266"/>
    </source>
</evidence>